<gene>
    <name evidence="2" type="ORF">EGYM00163_LOCUS22578</name>
</gene>
<protein>
    <submittedName>
        <fullName evidence="2">Uncharacterized protein</fullName>
    </submittedName>
</protein>
<dbReference type="InterPro" id="IPR023214">
    <property type="entry name" value="HAD_sf"/>
</dbReference>
<proteinExistence type="predicted"/>
<evidence type="ECO:0000256" key="1">
    <source>
        <dbReference type="SAM" id="Phobius"/>
    </source>
</evidence>
<keyword evidence="1" id="KW-0812">Transmembrane</keyword>
<keyword evidence="1" id="KW-1133">Transmembrane helix</keyword>
<sequence>MDDIDYCKIAVLTLLAVCAVFLPASSYFTKSHVTYFAAADQLVQHQVATLGSAQTVGQDPVARPVWHAIHRNQMPTPHRSTDSSTGPHEGVGLAPASAALLVTGDASVDGAYTNVLIGSLLMAFGAFGVAVAFWRMGSLFASCGAAMGVLCPLTVPISTPSERLAAAAITGLQTRAAVTITGHPRPPPVAPIPFGPARARALPPLHMVRNIDTPEALIFYGVRTVFAADNALRRGVARLVAEAAEVGTRCILLTEQTPGADAEALLAACAAPDLPQDLYVFAAAQPAWHAPNPGALISATEAVEVQPEGFGGSHGFGKRPPEQPRPPLPKHCVVFVQGARSRRRCVAARQAGMRVLCVESPEGEEAEDEEADDVADAVIDSLGEPEDWDGYGGVVTLMDVATPGSYWLNPPVPRDENSNAVNPRELMEAVVPAEPGPAVQEQEELAPAEDAEEELTAEELAVLADMDIAPRRRPRP</sequence>
<evidence type="ECO:0000313" key="2">
    <source>
        <dbReference type="EMBL" id="CAE0811430.1"/>
    </source>
</evidence>
<feature type="transmembrane region" description="Helical" evidence="1">
    <location>
        <begin position="111"/>
        <end position="134"/>
    </location>
</feature>
<organism evidence="2">
    <name type="scientific">Eutreptiella gymnastica</name>
    <dbReference type="NCBI Taxonomy" id="73025"/>
    <lineage>
        <taxon>Eukaryota</taxon>
        <taxon>Discoba</taxon>
        <taxon>Euglenozoa</taxon>
        <taxon>Euglenida</taxon>
        <taxon>Spirocuta</taxon>
        <taxon>Euglenophyceae</taxon>
        <taxon>Eutreptiales</taxon>
        <taxon>Eutreptiaceae</taxon>
        <taxon>Eutreptiella</taxon>
    </lineage>
</organism>
<keyword evidence="1" id="KW-0472">Membrane</keyword>
<feature type="transmembrane region" description="Helical" evidence="1">
    <location>
        <begin position="9"/>
        <end position="28"/>
    </location>
</feature>
<reference evidence="2" key="1">
    <citation type="submission" date="2021-01" db="EMBL/GenBank/DDBJ databases">
        <authorList>
            <person name="Corre E."/>
            <person name="Pelletier E."/>
            <person name="Niang G."/>
            <person name="Scheremetjew M."/>
            <person name="Finn R."/>
            <person name="Kale V."/>
            <person name="Holt S."/>
            <person name="Cochrane G."/>
            <person name="Meng A."/>
            <person name="Brown T."/>
            <person name="Cohen L."/>
        </authorList>
    </citation>
    <scope>NUCLEOTIDE SEQUENCE</scope>
    <source>
        <strain evidence="2">CCMP1594</strain>
    </source>
</reference>
<name>A0A7S4CZK8_9EUGL</name>
<accession>A0A7S4CZK8</accession>
<dbReference type="EMBL" id="HBJA01063969">
    <property type="protein sequence ID" value="CAE0811430.1"/>
    <property type="molecule type" value="Transcribed_RNA"/>
</dbReference>
<dbReference type="Gene3D" id="3.40.50.1000">
    <property type="entry name" value="HAD superfamily/HAD-like"/>
    <property type="match status" value="1"/>
</dbReference>
<dbReference type="AlphaFoldDB" id="A0A7S4CZK8"/>